<name>A0A0C3D9Q0_9AGAM</name>
<dbReference type="SUPFAM" id="SSF56112">
    <property type="entry name" value="Protein kinase-like (PK-like)"/>
    <property type="match status" value="1"/>
</dbReference>
<protein>
    <recommendedName>
        <fullName evidence="1">Protein kinase domain-containing protein</fullName>
    </recommendedName>
</protein>
<dbReference type="EMBL" id="KN822100">
    <property type="protein sequence ID" value="KIM57470.1"/>
    <property type="molecule type" value="Genomic_DNA"/>
</dbReference>
<dbReference type="Gene3D" id="3.30.200.20">
    <property type="entry name" value="Phosphorylase Kinase, domain 1"/>
    <property type="match status" value="1"/>
</dbReference>
<gene>
    <name evidence="2" type="ORF">SCLCIDRAFT_80270</name>
</gene>
<dbReference type="GO" id="GO:0004672">
    <property type="term" value="F:protein kinase activity"/>
    <property type="evidence" value="ECO:0007669"/>
    <property type="project" value="InterPro"/>
</dbReference>
<dbReference type="InterPro" id="IPR000719">
    <property type="entry name" value="Prot_kinase_dom"/>
</dbReference>
<dbReference type="STRING" id="1036808.A0A0C3D9Q0"/>
<accession>A0A0C3D9Q0</accession>
<dbReference type="InterPro" id="IPR050235">
    <property type="entry name" value="CK1_Ser-Thr_kinase"/>
</dbReference>
<dbReference type="InterPro" id="IPR011009">
    <property type="entry name" value="Kinase-like_dom_sf"/>
</dbReference>
<feature type="non-terminal residue" evidence="2">
    <location>
        <position position="1"/>
    </location>
</feature>
<dbReference type="Gene3D" id="1.10.510.10">
    <property type="entry name" value="Transferase(Phosphotransferase) domain 1"/>
    <property type="match status" value="1"/>
</dbReference>
<feature type="domain" description="Protein kinase" evidence="1">
    <location>
        <begin position="19"/>
        <end position="147"/>
    </location>
</feature>
<evidence type="ECO:0000313" key="2">
    <source>
        <dbReference type="EMBL" id="KIM57470.1"/>
    </source>
</evidence>
<dbReference type="OrthoDB" id="2688199at2759"/>
<dbReference type="Proteomes" id="UP000053989">
    <property type="component" value="Unassembled WGS sequence"/>
</dbReference>
<dbReference type="AlphaFoldDB" id="A0A0C3D9Q0"/>
<dbReference type="GO" id="GO:0005524">
    <property type="term" value="F:ATP binding"/>
    <property type="evidence" value="ECO:0007669"/>
    <property type="project" value="InterPro"/>
</dbReference>
<organism evidence="2 3">
    <name type="scientific">Scleroderma citrinum Foug A</name>
    <dbReference type="NCBI Taxonomy" id="1036808"/>
    <lineage>
        <taxon>Eukaryota</taxon>
        <taxon>Fungi</taxon>
        <taxon>Dikarya</taxon>
        <taxon>Basidiomycota</taxon>
        <taxon>Agaricomycotina</taxon>
        <taxon>Agaricomycetes</taxon>
        <taxon>Agaricomycetidae</taxon>
        <taxon>Boletales</taxon>
        <taxon>Sclerodermatineae</taxon>
        <taxon>Sclerodermataceae</taxon>
        <taxon>Scleroderma</taxon>
    </lineage>
</organism>
<dbReference type="PROSITE" id="PS50011">
    <property type="entry name" value="PROTEIN_KINASE_DOM"/>
    <property type="match status" value="1"/>
</dbReference>
<dbReference type="PANTHER" id="PTHR11909">
    <property type="entry name" value="CASEIN KINASE-RELATED"/>
    <property type="match status" value="1"/>
</dbReference>
<sequence>VGHRNAPPAFNSMQVNGKFKLVNRIGGGSQGDVFCACDIILDEDVVMKLQPLELGQMLEREYAVYKALMGGVSQSDGPNLPCLHWYGTESGYHAMVLEHLGPSLEVLVADTAHKCNLEMVAYIGSHLITCLEFVHLHDFVHQDVKPS</sequence>
<proteinExistence type="predicted"/>
<evidence type="ECO:0000259" key="1">
    <source>
        <dbReference type="PROSITE" id="PS50011"/>
    </source>
</evidence>
<reference evidence="3" key="2">
    <citation type="submission" date="2015-01" db="EMBL/GenBank/DDBJ databases">
        <title>Evolutionary Origins and Diversification of the Mycorrhizal Mutualists.</title>
        <authorList>
            <consortium name="DOE Joint Genome Institute"/>
            <consortium name="Mycorrhizal Genomics Consortium"/>
            <person name="Kohler A."/>
            <person name="Kuo A."/>
            <person name="Nagy L.G."/>
            <person name="Floudas D."/>
            <person name="Copeland A."/>
            <person name="Barry K.W."/>
            <person name="Cichocki N."/>
            <person name="Veneault-Fourrey C."/>
            <person name="LaButti K."/>
            <person name="Lindquist E.A."/>
            <person name="Lipzen A."/>
            <person name="Lundell T."/>
            <person name="Morin E."/>
            <person name="Murat C."/>
            <person name="Riley R."/>
            <person name="Ohm R."/>
            <person name="Sun H."/>
            <person name="Tunlid A."/>
            <person name="Henrissat B."/>
            <person name="Grigoriev I.V."/>
            <person name="Hibbett D.S."/>
            <person name="Martin F."/>
        </authorList>
    </citation>
    <scope>NUCLEOTIDE SEQUENCE [LARGE SCALE GENOMIC DNA]</scope>
    <source>
        <strain evidence="3">Foug A</strain>
    </source>
</reference>
<evidence type="ECO:0000313" key="3">
    <source>
        <dbReference type="Proteomes" id="UP000053989"/>
    </source>
</evidence>
<dbReference type="InParanoid" id="A0A0C3D9Q0"/>
<reference evidence="2 3" key="1">
    <citation type="submission" date="2014-04" db="EMBL/GenBank/DDBJ databases">
        <authorList>
            <consortium name="DOE Joint Genome Institute"/>
            <person name="Kuo A."/>
            <person name="Kohler A."/>
            <person name="Nagy L.G."/>
            <person name="Floudas D."/>
            <person name="Copeland A."/>
            <person name="Barry K.W."/>
            <person name="Cichocki N."/>
            <person name="Veneault-Fourrey C."/>
            <person name="LaButti K."/>
            <person name="Lindquist E.A."/>
            <person name="Lipzen A."/>
            <person name="Lundell T."/>
            <person name="Morin E."/>
            <person name="Murat C."/>
            <person name="Sun H."/>
            <person name="Tunlid A."/>
            <person name="Henrissat B."/>
            <person name="Grigoriev I.V."/>
            <person name="Hibbett D.S."/>
            <person name="Martin F."/>
            <person name="Nordberg H.P."/>
            <person name="Cantor M.N."/>
            <person name="Hua S.X."/>
        </authorList>
    </citation>
    <scope>NUCLEOTIDE SEQUENCE [LARGE SCALE GENOMIC DNA]</scope>
    <source>
        <strain evidence="2 3">Foug A</strain>
    </source>
</reference>
<dbReference type="HOGENOM" id="CLU_019279_2_0_1"/>
<feature type="non-terminal residue" evidence="2">
    <location>
        <position position="147"/>
    </location>
</feature>
<keyword evidence="3" id="KW-1185">Reference proteome</keyword>